<keyword evidence="3" id="KW-0809">Transit peptide</keyword>
<dbReference type="EMBL" id="CAMGYJ010000004">
    <property type="protein sequence ID" value="CAI0406702.1"/>
    <property type="molecule type" value="Genomic_DNA"/>
</dbReference>
<reference evidence="4" key="1">
    <citation type="submission" date="2022-08" db="EMBL/GenBank/DDBJ databases">
        <authorList>
            <person name="Gutierrez-Valencia J."/>
        </authorList>
    </citation>
    <scope>NUCLEOTIDE SEQUENCE</scope>
</reference>
<evidence type="ECO:0000256" key="1">
    <source>
        <dbReference type="ARBA" id="ARBA00007692"/>
    </source>
</evidence>
<comment type="similarity">
    <text evidence="1">Belongs to the mTERF family.</text>
</comment>
<evidence type="ECO:0000256" key="2">
    <source>
        <dbReference type="ARBA" id="ARBA00022472"/>
    </source>
</evidence>
<dbReference type="PANTHER" id="PTHR13068">
    <property type="entry name" value="CGI-12 PROTEIN-RELATED"/>
    <property type="match status" value="1"/>
</dbReference>
<dbReference type="Gene3D" id="1.25.70.10">
    <property type="entry name" value="Transcription termination factor 3, mitochondrial"/>
    <property type="match status" value="1"/>
</dbReference>
<dbReference type="InterPro" id="IPR038538">
    <property type="entry name" value="MTERF_sf"/>
</dbReference>
<protein>
    <submittedName>
        <fullName evidence="4">Uncharacterized protein</fullName>
    </submittedName>
</protein>
<dbReference type="GO" id="GO:0006353">
    <property type="term" value="P:DNA-templated transcription termination"/>
    <property type="evidence" value="ECO:0007669"/>
    <property type="project" value="UniProtKB-KW"/>
</dbReference>
<dbReference type="GO" id="GO:0003676">
    <property type="term" value="F:nucleic acid binding"/>
    <property type="evidence" value="ECO:0007669"/>
    <property type="project" value="InterPro"/>
</dbReference>
<dbReference type="AlphaFoldDB" id="A0AAV0J9W3"/>
<dbReference type="SMART" id="SM00733">
    <property type="entry name" value="Mterf"/>
    <property type="match status" value="3"/>
</dbReference>
<keyword evidence="2" id="KW-0804">Transcription</keyword>
<dbReference type="Proteomes" id="UP001154282">
    <property type="component" value="Unassembled WGS sequence"/>
</dbReference>
<evidence type="ECO:0000313" key="5">
    <source>
        <dbReference type="Proteomes" id="UP001154282"/>
    </source>
</evidence>
<name>A0AAV0J9W3_9ROSI</name>
<dbReference type="PANTHER" id="PTHR13068:SF113">
    <property type="entry name" value="TRANSCRIPTION TERMINATION FACTOR MTEF18, MITOCHONDRIAL"/>
    <property type="match status" value="1"/>
</dbReference>
<dbReference type="FunFam" id="1.25.70.10:FF:000019">
    <property type="entry name" value="mTERF family protein"/>
    <property type="match status" value="1"/>
</dbReference>
<keyword evidence="5" id="KW-1185">Reference proteome</keyword>
<evidence type="ECO:0000256" key="3">
    <source>
        <dbReference type="ARBA" id="ARBA00022946"/>
    </source>
</evidence>
<comment type="caution">
    <text evidence="4">The sequence shown here is derived from an EMBL/GenBank/DDBJ whole genome shotgun (WGS) entry which is preliminary data.</text>
</comment>
<dbReference type="Pfam" id="PF02536">
    <property type="entry name" value="mTERF"/>
    <property type="match status" value="1"/>
</dbReference>
<dbReference type="InterPro" id="IPR003690">
    <property type="entry name" value="MTERF"/>
</dbReference>
<evidence type="ECO:0000313" key="4">
    <source>
        <dbReference type="EMBL" id="CAI0406702.1"/>
    </source>
</evidence>
<gene>
    <name evidence="4" type="ORF">LITE_LOCUS13318</name>
</gene>
<sequence length="406" mass="46676">MSRHSHHFLGELIRKVNTEGDIALAITRFICYHPINEFEPFFESLGLKPCEYSPFLPRKLMFLADDEFLLENYRILATYGIERNSIGIIYRDATEVFRYGKGVLSAKLSAYEELGFSTSFVARVVSCFPYLLTGEVNIDFVRVMEILKRIGIDFQWIEDQLSERNSSCNWKQSLLLLKSITNAGYSDEKKLSQLLIEHPEILFGAEQSVLLIGVLLKTGFAMAEIVSILQQFPKMEVGKFVSNLRQGIHMLDEIKMEPCEIAEIVHSHALLLGSCTLKKTKTLLYRLNIGKKRLRELIREDPRTMKNWSKDVTAMKIDFLVKEFGYSISCVVGFPSLLNFKVERIKLRLLMYGWLKDEGVVKPGLSLSNMIAASDSVFFGRYVEKHRRGPEVWQDLRNKIYGDDNV</sequence>
<keyword evidence="2" id="KW-0806">Transcription termination</keyword>
<accession>A0AAV0J9W3</accession>
<organism evidence="4 5">
    <name type="scientific">Linum tenue</name>
    <dbReference type="NCBI Taxonomy" id="586396"/>
    <lineage>
        <taxon>Eukaryota</taxon>
        <taxon>Viridiplantae</taxon>
        <taxon>Streptophyta</taxon>
        <taxon>Embryophyta</taxon>
        <taxon>Tracheophyta</taxon>
        <taxon>Spermatophyta</taxon>
        <taxon>Magnoliopsida</taxon>
        <taxon>eudicotyledons</taxon>
        <taxon>Gunneridae</taxon>
        <taxon>Pentapetalae</taxon>
        <taxon>rosids</taxon>
        <taxon>fabids</taxon>
        <taxon>Malpighiales</taxon>
        <taxon>Linaceae</taxon>
        <taxon>Linum</taxon>
    </lineage>
</organism>
<keyword evidence="2" id="KW-0805">Transcription regulation</keyword>
<proteinExistence type="inferred from homology"/>